<evidence type="ECO:0000256" key="2">
    <source>
        <dbReference type="ARBA" id="ARBA00023125"/>
    </source>
</evidence>
<dbReference type="PANTHER" id="PTHR46796">
    <property type="entry name" value="HTH-TYPE TRANSCRIPTIONAL ACTIVATOR RHAS-RELATED"/>
    <property type="match status" value="1"/>
</dbReference>
<dbReference type="Proteomes" id="UP000031523">
    <property type="component" value="Chromosome"/>
</dbReference>
<dbReference type="Pfam" id="PF12833">
    <property type="entry name" value="HTH_18"/>
    <property type="match status" value="1"/>
</dbReference>
<dbReference type="AlphaFoldDB" id="A0A0B5ELD8"/>
<gene>
    <name evidence="5" type="ORF">SLNWT_1938</name>
</gene>
<dbReference type="Pfam" id="PF14525">
    <property type="entry name" value="AraC_binding_2"/>
    <property type="match status" value="1"/>
</dbReference>
<evidence type="ECO:0000259" key="4">
    <source>
        <dbReference type="PROSITE" id="PS01124"/>
    </source>
</evidence>
<keyword evidence="1" id="KW-0805">Transcription regulation</keyword>
<dbReference type="EMBL" id="CP010519">
    <property type="protein sequence ID" value="AJE82314.1"/>
    <property type="molecule type" value="Genomic_DNA"/>
</dbReference>
<name>A0A0B5ELD8_STRA4</name>
<dbReference type="GO" id="GO:0003700">
    <property type="term" value="F:DNA-binding transcription factor activity"/>
    <property type="evidence" value="ECO:0007669"/>
    <property type="project" value="InterPro"/>
</dbReference>
<keyword evidence="2" id="KW-0238">DNA-binding</keyword>
<dbReference type="InterPro" id="IPR035418">
    <property type="entry name" value="AraC-bd_2"/>
</dbReference>
<accession>A0A0B5ELD8</accession>
<dbReference type="InterPro" id="IPR009057">
    <property type="entry name" value="Homeodomain-like_sf"/>
</dbReference>
<dbReference type="SMART" id="SM00342">
    <property type="entry name" value="HTH_ARAC"/>
    <property type="match status" value="1"/>
</dbReference>
<dbReference type="KEGG" id="sals:SLNWT_1938"/>
<keyword evidence="6" id="KW-1185">Reference proteome</keyword>
<sequence length="326" mass="36009">MIELEFRGDDLSGAERFAHWRELALKRPAPVTVRAEDTERFAANLRLLALGPVQVSEVTSPSLWSFRTAALIRRSDPELYELTLPLQGRSYVAQEGVTTEHTAGALVLSSTSHPFETGVRAARGPARVAKIYLPRSLLSVPAPAADSLLARPLPADSGIGALFTQFVTGLLADSSAYGPADGPRLGTVLLNLSVALLAHHTDEERRLPPESRSRTLFLQIQDFVRRNLGDPSLSPETVAAAHHISTRYLHRLFQDHELTVGGWIRTERLERCVRDLTDPKQRHTPISELAARWGFSHPAGFSRAFRAAYGTSPSEYRAHHRLRLVG</sequence>
<dbReference type="PROSITE" id="PS01124">
    <property type="entry name" value="HTH_ARAC_FAMILY_2"/>
    <property type="match status" value="1"/>
</dbReference>
<evidence type="ECO:0000256" key="1">
    <source>
        <dbReference type="ARBA" id="ARBA00023015"/>
    </source>
</evidence>
<reference evidence="5 6" key="1">
    <citation type="submission" date="2015-01" db="EMBL/GenBank/DDBJ databases">
        <title>Enhanced salinomycin production by adjusting the supply of polyketide extender units in Streptomyce albus DSM 41398.</title>
        <authorList>
            <person name="Lu C."/>
        </authorList>
    </citation>
    <scope>NUCLEOTIDE SEQUENCE [LARGE SCALE GENOMIC DNA]</scope>
    <source>
        <strain evidence="6">ATCC 21838 / DSM 41398 / FERM P-419 / JCM 4703 / NBRC 107858</strain>
    </source>
</reference>
<evidence type="ECO:0000313" key="6">
    <source>
        <dbReference type="Proteomes" id="UP000031523"/>
    </source>
</evidence>
<proteinExistence type="predicted"/>
<organism evidence="5 6">
    <name type="scientific">Streptomyces albus (strain ATCC 21838 / DSM 41398 / FERM P-419 / JCM 4703 / NBRC 107858)</name>
    <dbReference type="NCBI Taxonomy" id="1081613"/>
    <lineage>
        <taxon>Bacteria</taxon>
        <taxon>Bacillati</taxon>
        <taxon>Actinomycetota</taxon>
        <taxon>Actinomycetes</taxon>
        <taxon>Kitasatosporales</taxon>
        <taxon>Streptomycetaceae</taxon>
        <taxon>Streptomyces</taxon>
    </lineage>
</organism>
<keyword evidence="3" id="KW-0804">Transcription</keyword>
<evidence type="ECO:0000256" key="3">
    <source>
        <dbReference type="ARBA" id="ARBA00023163"/>
    </source>
</evidence>
<dbReference type="InterPro" id="IPR050204">
    <property type="entry name" value="AraC_XylS_family_regulators"/>
</dbReference>
<dbReference type="GO" id="GO:0043565">
    <property type="term" value="F:sequence-specific DNA binding"/>
    <property type="evidence" value="ECO:0007669"/>
    <property type="project" value="InterPro"/>
</dbReference>
<dbReference type="PANTHER" id="PTHR46796:SF6">
    <property type="entry name" value="ARAC SUBFAMILY"/>
    <property type="match status" value="1"/>
</dbReference>
<dbReference type="PRINTS" id="PR00032">
    <property type="entry name" value="HTHARAC"/>
</dbReference>
<evidence type="ECO:0000313" key="5">
    <source>
        <dbReference type="EMBL" id="AJE82314.1"/>
    </source>
</evidence>
<protein>
    <submittedName>
        <fullName evidence="5">AraC family transcriptional regulator</fullName>
    </submittedName>
</protein>
<dbReference type="InterPro" id="IPR020449">
    <property type="entry name" value="Tscrpt_reg_AraC-type_HTH"/>
</dbReference>
<feature type="domain" description="HTH araC/xylS-type" evidence="4">
    <location>
        <begin position="218"/>
        <end position="319"/>
    </location>
</feature>
<dbReference type="SUPFAM" id="SSF46689">
    <property type="entry name" value="Homeodomain-like"/>
    <property type="match status" value="1"/>
</dbReference>
<dbReference type="InterPro" id="IPR018060">
    <property type="entry name" value="HTH_AraC"/>
</dbReference>
<dbReference type="Gene3D" id="1.10.10.60">
    <property type="entry name" value="Homeodomain-like"/>
    <property type="match status" value="1"/>
</dbReference>